<keyword evidence="2" id="KW-1185">Reference proteome</keyword>
<protein>
    <recommendedName>
        <fullName evidence="3">NHL repeat containing protein</fullName>
    </recommendedName>
</protein>
<reference evidence="1 2" key="1">
    <citation type="submission" date="2019-01" db="EMBL/GenBank/DDBJ databases">
        <title>Pseudolysobacter antarctica gen. nov., sp. nov., isolated from Fildes Peninsula, Antarctica.</title>
        <authorList>
            <person name="Wei Z."/>
            <person name="Peng F."/>
        </authorList>
    </citation>
    <scope>NUCLEOTIDE SEQUENCE [LARGE SCALE GENOMIC DNA]</scope>
    <source>
        <strain evidence="1 2">AQ6-296</strain>
    </source>
</reference>
<gene>
    <name evidence="1" type="ORF">ELE36_18040</name>
</gene>
<dbReference type="InterPro" id="IPR011042">
    <property type="entry name" value="6-blade_b-propeller_TolB-like"/>
</dbReference>
<dbReference type="SUPFAM" id="SSF63829">
    <property type="entry name" value="Calcium-dependent phosphotriesterase"/>
    <property type="match status" value="1"/>
</dbReference>
<dbReference type="RefSeq" id="WP_129835770.1">
    <property type="nucleotide sequence ID" value="NZ_CP035704.1"/>
</dbReference>
<dbReference type="GO" id="GO:0008270">
    <property type="term" value="F:zinc ion binding"/>
    <property type="evidence" value="ECO:0007669"/>
    <property type="project" value="UniProtKB-KW"/>
</dbReference>
<dbReference type="AlphaFoldDB" id="A0A411HNR4"/>
<evidence type="ECO:0000313" key="2">
    <source>
        <dbReference type="Proteomes" id="UP000291562"/>
    </source>
</evidence>
<organism evidence="1 2">
    <name type="scientific">Pseudolysobacter antarcticus</name>
    <dbReference type="NCBI Taxonomy" id="2511995"/>
    <lineage>
        <taxon>Bacteria</taxon>
        <taxon>Pseudomonadati</taxon>
        <taxon>Pseudomonadota</taxon>
        <taxon>Gammaproteobacteria</taxon>
        <taxon>Lysobacterales</taxon>
        <taxon>Rhodanobacteraceae</taxon>
        <taxon>Pseudolysobacter</taxon>
    </lineage>
</organism>
<dbReference type="Proteomes" id="UP000291562">
    <property type="component" value="Chromosome"/>
</dbReference>
<dbReference type="Gene3D" id="2.120.10.30">
    <property type="entry name" value="TolB, C-terminal domain"/>
    <property type="match status" value="2"/>
</dbReference>
<name>A0A411HNR4_9GAMM</name>
<evidence type="ECO:0000313" key="1">
    <source>
        <dbReference type="EMBL" id="QBB72114.1"/>
    </source>
</evidence>
<accession>A0A411HNR4</accession>
<dbReference type="InterPro" id="IPR050952">
    <property type="entry name" value="TRIM-NHL_E3_ligases"/>
</dbReference>
<dbReference type="CDD" id="cd05819">
    <property type="entry name" value="NHL"/>
    <property type="match status" value="1"/>
</dbReference>
<proteinExistence type="predicted"/>
<dbReference type="OrthoDB" id="9811352at2"/>
<sequence>MTIEVTRVSLAPPRQRMASAPALDPRGARVVLGGEPKITGIDAAPATSIVPAADTLFGPRGATITADGALWIADSGHHRLLGWKQIPQHDGTPADWLIGQPDFAAEGRNAHADVNAHSMNVPTGACACGDGLAIADAWNHRVLIWFRAPRSSHQPADCVLGQKDFSSAQINRGMDTPNADTLYWPYGVYWDGARLWVADTGNRRVLRWNGLPANNGQPAELVLGQPDFTHRDENAGTVNVAGFRWPHALTHWQGRLCIADAGNNRVLLWSHDPSKNHTPADALLGQADAQIVDHNRGHYWPTARSFNMPYGLAVHRDRLFIADTANSRVVRFDAPDQEAATALGGQIGFTDKGDNRWLPEQRDSLCWPYALTIFGDTCLVVDSGNNRVLLWDVTA</sequence>
<evidence type="ECO:0008006" key="3">
    <source>
        <dbReference type="Google" id="ProtNLM"/>
    </source>
</evidence>
<dbReference type="EMBL" id="CP035704">
    <property type="protein sequence ID" value="QBB72114.1"/>
    <property type="molecule type" value="Genomic_DNA"/>
</dbReference>
<dbReference type="KEGG" id="xbc:ELE36_18040"/>
<dbReference type="PANTHER" id="PTHR24104">
    <property type="entry name" value="E3 UBIQUITIN-PROTEIN LIGASE NHLRC1-RELATED"/>
    <property type="match status" value="1"/>
</dbReference>
<dbReference type="PANTHER" id="PTHR24104:SF25">
    <property type="entry name" value="PROTEIN LIN-41"/>
    <property type="match status" value="1"/>
</dbReference>